<dbReference type="InterPro" id="IPR011992">
    <property type="entry name" value="EF-hand-dom_pair"/>
</dbReference>
<proteinExistence type="predicted"/>
<dbReference type="SUPFAM" id="SSF47473">
    <property type="entry name" value="EF-hand"/>
    <property type="match status" value="1"/>
</dbReference>
<dbReference type="PROSITE" id="PS50222">
    <property type="entry name" value="EF_HAND_2"/>
    <property type="match status" value="1"/>
</dbReference>
<sequence>MALNADLVPITLHQFVRTMAPRMSRIDGDELFRRIFVELDTGSKGYIDATDVSRMLTLHLPHCKHSLDTATMLIRQTTNGGGQGDKVTFRKFHQIMVSLKR</sequence>
<comment type="caution">
    <text evidence="2">The sequence shown here is derived from an EMBL/GenBank/DDBJ whole genome shotgun (WGS) entry which is preliminary data.</text>
</comment>
<evidence type="ECO:0000313" key="3">
    <source>
        <dbReference type="Proteomes" id="UP001648503"/>
    </source>
</evidence>
<name>A0ABQ8FJE2_9FUNG</name>
<accession>A0ABQ8FJE2</accession>
<dbReference type="EMBL" id="JAFCIX010000069">
    <property type="protein sequence ID" value="KAH6599322.1"/>
    <property type="molecule type" value="Genomic_DNA"/>
</dbReference>
<keyword evidence="3" id="KW-1185">Reference proteome</keyword>
<dbReference type="InterPro" id="IPR002048">
    <property type="entry name" value="EF_hand_dom"/>
</dbReference>
<dbReference type="Gene3D" id="1.10.238.10">
    <property type="entry name" value="EF-hand"/>
    <property type="match status" value="1"/>
</dbReference>
<organism evidence="2 3">
    <name type="scientific">Batrachochytrium salamandrivorans</name>
    <dbReference type="NCBI Taxonomy" id="1357716"/>
    <lineage>
        <taxon>Eukaryota</taxon>
        <taxon>Fungi</taxon>
        <taxon>Fungi incertae sedis</taxon>
        <taxon>Chytridiomycota</taxon>
        <taxon>Chytridiomycota incertae sedis</taxon>
        <taxon>Chytridiomycetes</taxon>
        <taxon>Rhizophydiales</taxon>
        <taxon>Rhizophydiales incertae sedis</taxon>
        <taxon>Batrachochytrium</taxon>
    </lineage>
</organism>
<evidence type="ECO:0000313" key="2">
    <source>
        <dbReference type="EMBL" id="KAH6599322.1"/>
    </source>
</evidence>
<evidence type="ECO:0000259" key="1">
    <source>
        <dbReference type="PROSITE" id="PS50222"/>
    </source>
</evidence>
<gene>
    <name evidence="2" type="ORF">BASA50_003110</name>
</gene>
<feature type="domain" description="EF-hand" evidence="1">
    <location>
        <begin position="27"/>
        <end position="62"/>
    </location>
</feature>
<protein>
    <recommendedName>
        <fullName evidence="1">EF-hand domain-containing protein</fullName>
    </recommendedName>
</protein>
<reference evidence="2 3" key="1">
    <citation type="submission" date="2021-02" db="EMBL/GenBank/DDBJ databases">
        <title>Variation within the Batrachochytrium salamandrivorans European outbreak.</title>
        <authorList>
            <person name="Kelly M."/>
            <person name="Pasmans F."/>
            <person name="Shea T.P."/>
            <person name="Munoz J.F."/>
            <person name="Carranza S."/>
            <person name="Cuomo C.A."/>
            <person name="Martel A."/>
        </authorList>
    </citation>
    <scope>NUCLEOTIDE SEQUENCE [LARGE SCALE GENOMIC DNA]</scope>
    <source>
        <strain evidence="2 3">AMFP18/2</strain>
    </source>
</reference>
<dbReference type="Proteomes" id="UP001648503">
    <property type="component" value="Unassembled WGS sequence"/>
</dbReference>